<protein>
    <submittedName>
        <fullName evidence="1">Uncharacterized protein</fullName>
    </submittedName>
</protein>
<sequence>MPLLLLANVCFNQEFRVYFKMGLIMYSVLER</sequence>
<proteinExistence type="predicted"/>
<organism evidence="1">
    <name type="scientific">Anguilla anguilla</name>
    <name type="common">European freshwater eel</name>
    <name type="synonym">Muraena anguilla</name>
    <dbReference type="NCBI Taxonomy" id="7936"/>
    <lineage>
        <taxon>Eukaryota</taxon>
        <taxon>Metazoa</taxon>
        <taxon>Chordata</taxon>
        <taxon>Craniata</taxon>
        <taxon>Vertebrata</taxon>
        <taxon>Euteleostomi</taxon>
        <taxon>Actinopterygii</taxon>
        <taxon>Neopterygii</taxon>
        <taxon>Teleostei</taxon>
        <taxon>Anguilliformes</taxon>
        <taxon>Anguillidae</taxon>
        <taxon>Anguilla</taxon>
    </lineage>
</organism>
<accession>A0A0E9TCV8</accession>
<dbReference type="AlphaFoldDB" id="A0A0E9TCV8"/>
<evidence type="ECO:0000313" key="1">
    <source>
        <dbReference type="EMBL" id="JAH51431.1"/>
    </source>
</evidence>
<dbReference type="EMBL" id="GBXM01057146">
    <property type="protein sequence ID" value="JAH51431.1"/>
    <property type="molecule type" value="Transcribed_RNA"/>
</dbReference>
<reference evidence="1" key="1">
    <citation type="submission" date="2014-11" db="EMBL/GenBank/DDBJ databases">
        <authorList>
            <person name="Amaro Gonzalez C."/>
        </authorList>
    </citation>
    <scope>NUCLEOTIDE SEQUENCE</scope>
</reference>
<reference evidence="1" key="2">
    <citation type="journal article" date="2015" name="Fish Shellfish Immunol.">
        <title>Early steps in the European eel (Anguilla anguilla)-Vibrio vulnificus interaction in the gills: Role of the RtxA13 toxin.</title>
        <authorList>
            <person name="Callol A."/>
            <person name="Pajuelo D."/>
            <person name="Ebbesson L."/>
            <person name="Teles M."/>
            <person name="MacKenzie S."/>
            <person name="Amaro C."/>
        </authorList>
    </citation>
    <scope>NUCLEOTIDE SEQUENCE</scope>
</reference>
<name>A0A0E9TCV8_ANGAN</name>